<dbReference type="KEGG" id="cphy:B5808_18610"/>
<evidence type="ECO:0000313" key="5">
    <source>
        <dbReference type="EMBL" id="ARJ07011.1"/>
    </source>
</evidence>
<dbReference type="Gene3D" id="3.40.630.10">
    <property type="entry name" value="Zn peptidases"/>
    <property type="match status" value="1"/>
</dbReference>
<dbReference type="Pfam" id="PF01546">
    <property type="entry name" value="Peptidase_M20"/>
    <property type="match status" value="1"/>
</dbReference>
<keyword evidence="6" id="KW-1185">Reference proteome</keyword>
<dbReference type="GO" id="GO:0046872">
    <property type="term" value="F:metal ion binding"/>
    <property type="evidence" value="ECO:0007669"/>
    <property type="project" value="UniProtKB-KW"/>
</dbReference>
<dbReference type="PANTHER" id="PTHR43808">
    <property type="entry name" value="ACETYLORNITHINE DEACETYLASE"/>
    <property type="match status" value="1"/>
</dbReference>
<evidence type="ECO:0000256" key="1">
    <source>
        <dbReference type="ARBA" id="ARBA00001947"/>
    </source>
</evidence>
<gene>
    <name evidence="5" type="ORF">B5808_18610</name>
</gene>
<name>A0A1X9LSW9_9MICO</name>
<keyword evidence="2" id="KW-0479">Metal-binding</keyword>
<dbReference type="EMBL" id="CP020715">
    <property type="protein sequence ID" value="ARJ07011.1"/>
    <property type="molecule type" value="Genomic_DNA"/>
</dbReference>
<dbReference type="InterPro" id="IPR002933">
    <property type="entry name" value="Peptidase_M20"/>
</dbReference>
<evidence type="ECO:0000313" key="6">
    <source>
        <dbReference type="Proteomes" id="UP000192775"/>
    </source>
</evidence>
<keyword evidence="3" id="KW-0378">Hydrolase</keyword>
<evidence type="ECO:0000256" key="2">
    <source>
        <dbReference type="ARBA" id="ARBA00022723"/>
    </source>
</evidence>
<dbReference type="Gene3D" id="3.30.70.360">
    <property type="match status" value="1"/>
</dbReference>
<dbReference type="GO" id="GO:0016787">
    <property type="term" value="F:hydrolase activity"/>
    <property type="evidence" value="ECO:0007669"/>
    <property type="project" value="UniProtKB-KW"/>
</dbReference>
<keyword evidence="4" id="KW-0862">Zinc</keyword>
<sequence>MSRPTDVVELAQRLIRVPSPNPGGNERAVAAVITDAMLDLGLPFPRTVAKTADRPNLVSTIDFGPGGRHLVLAGHIDTKPVGDAVWTVDPLAADVDGDRLYGLGSADMKGAIAAMMLAVAGLVGDQEPASGRVTLALVADEENGAEYGAQHLCQTLDLEADAVVIGEPGGIHDDWDRLHLVSHGIARMLVTASARQGHSSLSGLLGTRNAGVDAARALVAIADRAELVIPENTAGLVDWQATINPALRFSGGVGYGVLPDAISAAAEVRTLPGMRQEDIRDAFVAAVAADPGLRDADVEIDFDAAPNDFLAATSVDPEHPVVAAARRASVLALGVEPPLAAFPGTTDATWFDRAGIPTLPALGPGLLSRCHGADEWVSVDALRQAVPLYGELVSAFCAERVEVSA</sequence>
<evidence type="ECO:0000256" key="3">
    <source>
        <dbReference type="ARBA" id="ARBA00022801"/>
    </source>
</evidence>
<dbReference type="PANTHER" id="PTHR43808:SF32">
    <property type="entry name" value="ARGE_DAPE-RELATED DEACYLASE"/>
    <property type="match status" value="1"/>
</dbReference>
<accession>A0A1X9LSW9</accession>
<dbReference type="InterPro" id="IPR001261">
    <property type="entry name" value="ArgE/DapE_CS"/>
</dbReference>
<comment type="cofactor">
    <cofactor evidence="1">
        <name>Zn(2+)</name>
        <dbReference type="ChEBI" id="CHEBI:29105"/>
    </cofactor>
</comment>
<evidence type="ECO:0000256" key="4">
    <source>
        <dbReference type="ARBA" id="ARBA00022833"/>
    </source>
</evidence>
<dbReference type="STRING" id="1619308.B5808_18610"/>
<dbReference type="InterPro" id="IPR050072">
    <property type="entry name" value="Peptidase_M20A"/>
</dbReference>
<dbReference type="Proteomes" id="UP000192775">
    <property type="component" value="Chromosome"/>
</dbReference>
<dbReference type="SUPFAM" id="SSF55031">
    <property type="entry name" value="Bacterial exopeptidase dimerisation domain"/>
    <property type="match status" value="1"/>
</dbReference>
<dbReference type="SUPFAM" id="SSF53187">
    <property type="entry name" value="Zn-dependent exopeptidases"/>
    <property type="match status" value="1"/>
</dbReference>
<dbReference type="PROSITE" id="PS00759">
    <property type="entry name" value="ARGE_DAPE_CPG2_2"/>
    <property type="match status" value="1"/>
</dbReference>
<proteinExistence type="predicted"/>
<protein>
    <submittedName>
        <fullName evidence="5">Uncharacterized protein</fullName>
    </submittedName>
</protein>
<reference evidence="5 6" key="1">
    <citation type="submission" date="2017-04" db="EMBL/GenBank/DDBJ databases">
        <authorList>
            <person name="Afonso C.L."/>
            <person name="Miller P.J."/>
            <person name="Scott M.A."/>
            <person name="Spackman E."/>
            <person name="Goraichik I."/>
            <person name="Dimitrov K.M."/>
            <person name="Suarez D.L."/>
            <person name="Swayne D.E."/>
        </authorList>
    </citation>
    <scope>NUCLEOTIDE SEQUENCE [LARGE SCALE GENOMIC DNA]</scope>
    <source>
        <strain evidence="6">XA(T)</strain>
    </source>
</reference>
<organism evidence="5 6">
    <name type="scientific">Cnuibacter physcomitrellae</name>
    <dbReference type="NCBI Taxonomy" id="1619308"/>
    <lineage>
        <taxon>Bacteria</taxon>
        <taxon>Bacillati</taxon>
        <taxon>Actinomycetota</taxon>
        <taxon>Actinomycetes</taxon>
        <taxon>Micrococcales</taxon>
        <taxon>Microbacteriaceae</taxon>
        <taxon>Cnuibacter</taxon>
    </lineage>
</organism>
<dbReference type="AlphaFoldDB" id="A0A1X9LSW9"/>
<dbReference type="RefSeq" id="WP_085021149.1">
    <property type="nucleotide sequence ID" value="NZ_BMHD01000001.1"/>
</dbReference>
<dbReference type="InterPro" id="IPR036264">
    <property type="entry name" value="Bact_exopeptidase_dim_dom"/>
</dbReference>